<evidence type="ECO:0000313" key="1">
    <source>
        <dbReference type="EMBL" id="UOE78273.1"/>
    </source>
</evidence>
<dbReference type="EMBL" id="CP063414">
    <property type="protein sequence ID" value="UOE78273.1"/>
    <property type="molecule type" value="Genomic_DNA"/>
</dbReference>
<evidence type="ECO:0000313" key="2">
    <source>
        <dbReference type="Proteomes" id="UP001058458"/>
    </source>
</evidence>
<gene>
    <name evidence="1" type="ORF">IMI45_13400</name>
</gene>
<organism evidence="1 2">
    <name type="scientific">Parageobacillus thermoglucosidasius</name>
    <name type="common">Geobacillus thermoglucosidasius</name>
    <dbReference type="NCBI Taxonomy" id="1426"/>
    <lineage>
        <taxon>Bacteria</taxon>
        <taxon>Bacillati</taxon>
        <taxon>Bacillota</taxon>
        <taxon>Bacilli</taxon>
        <taxon>Bacillales</taxon>
        <taxon>Anoxybacillaceae</taxon>
        <taxon>Parageobacillus</taxon>
    </lineage>
</organism>
<accession>A0AB38R3V9</accession>
<dbReference type="Proteomes" id="UP001058458">
    <property type="component" value="Chromosome"/>
</dbReference>
<reference evidence="1" key="1">
    <citation type="submission" date="2020-10" db="EMBL/GenBank/DDBJ databases">
        <authorList>
            <person name="Delgado J.A."/>
            <person name="Gonzalez J.M."/>
        </authorList>
    </citation>
    <scope>NUCLEOTIDE SEQUENCE</scope>
    <source>
        <strain evidence="1">23.6</strain>
    </source>
</reference>
<dbReference type="AlphaFoldDB" id="A0AB38R3V9"/>
<name>A0AB38R3V9_PARTM</name>
<protein>
    <submittedName>
        <fullName evidence="1">Uncharacterized protein</fullName>
    </submittedName>
</protein>
<proteinExistence type="predicted"/>
<sequence>MNDIVDASLTDGSVQPFLEQLNKPGRKKELHRMEVGDQRTDAPAVLDMVRDVRWKFRLFEPSAAGA</sequence>
<dbReference type="RefSeq" id="WP_256832758.1">
    <property type="nucleotide sequence ID" value="NZ_CP063414.1"/>
</dbReference>